<feature type="chain" id="PRO_5023045071" description="YXWGXW repeat-containing protein" evidence="2">
    <location>
        <begin position="23"/>
        <end position="141"/>
    </location>
</feature>
<feature type="region of interest" description="Disordered" evidence="1">
    <location>
        <begin position="20"/>
        <end position="59"/>
    </location>
</feature>
<name>A0A5B7ZLN9_9GAMM</name>
<proteinExistence type="predicted"/>
<dbReference type="RefSeq" id="WP_139715102.1">
    <property type="nucleotide sequence ID" value="NZ_CP040871.1"/>
</dbReference>
<keyword evidence="4" id="KW-1185">Reference proteome</keyword>
<reference evidence="3 4" key="1">
    <citation type="submission" date="2019-06" db="EMBL/GenBank/DDBJ databases">
        <title>Thermomonas aquatica sp. nov., isolated from an industrial wastewater treatment plant.</title>
        <authorList>
            <person name="Jeon J.H."/>
            <person name="Park D.-S."/>
        </authorList>
    </citation>
    <scope>NUCLEOTIDE SEQUENCE [LARGE SCALE GENOMIC DNA]</scope>
    <source>
        <strain evidence="3 4">SY21</strain>
    </source>
</reference>
<evidence type="ECO:0000256" key="1">
    <source>
        <dbReference type="SAM" id="MobiDB-lite"/>
    </source>
</evidence>
<evidence type="ECO:0000313" key="4">
    <source>
        <dbReference type="Proteomes" id="UP000308149"/>
    </source>
</evidence>
<keyword evidence="2" id="KW-0732">Signal</keyword>
<sequence>MKTKMLLLTALLAAGVAGTAGARDRRHDHDNNPPGDAGGPGTNWENPPGWRGGPGASPDYRNWRYKGQRHRFDRVAAGYYFNPVYGYWHPRHGFWNQARRCWLDNDNNPPGRAGGRGTNWENPPGWRGGPGASPDRFGRCR</sequence>
<evidence type="ECO:0000313" key="3">
    <source>
        <dbReference type="EMBL" id="QDA56174.1"/>
    </source>
</evidence>
<evidence type="ECO:0008006" key="5">
    <source>
        <dbReference type="Google" id="ProtNLM"/>
    </source>
</evidence>
<accession>A0A5B7ZLN9</accession>
<gene>
    <name evidence="3" type="ORF">FHQ07_01995</name>
</gene>
<evidence type="ECO:0000256" key="2">
    <source>
        <dbReference type="SAM" id="SignalP"/>
    </source>
</evidence>
<feature type="region of interest" description="Disordered" evidence="1">
    <location>
        <begin position="110"/>
        <end position="141"/>
    </location>
</feature>
<organism evidence="3 4">
    <name type="scientific">Thermomonas aquatica</name>
    <dbReference type="NCBI Taxonomy" id="2202149"/>
    <lineage>
        <taxon>Bacteria</taxon>
        <taxon>Pseudomonadati</taxon>
        <taxon>Pseudomonadota</taxon>
        <taxon>Gammaproteobacteria</taxon>
        <taxon>Lysobacterales</taxon>
        <taxon>Lysobacteraceae</taxon>
        <taxon>Thermomonas</taxon>
    </lineage>
</organism>
<dbReference type="AlphaFoldDB" id="A0A5B7ZLN9"/>
<dbReference type="KEGG" id="thes:FHQ07_01995"/>
<dbReference type="OrthoDB" id="7193386at2"/>
<feature type="compositionally biased region" description="Basic and acidic residues" evidence="1">
    <location>
        <begin position="22"/>
        <end position="31"/>
    </location>
</feature>
<dbReference type="EMBL" id="CP040871">
    <property type="protein sequence ID" value="QDA56174.1"/>
    <property type="molecule type" value="Genomic_DNA"/>
</dbReference>
<dbReference type="Proteomes" id="UP000308149">
    <property type="component" value="Chromosome"/>
</dbReference>
<feature type="signal peptide" evidence="2">
    <location>
        <begin position="1"/>
        <end position="22"/>
    </location>
</feature>
<protein>
    <recommendedName>
        <fullName evidence="5">YXWGXW repeat-containing protein</fullName>
    </recommendedName>
</protein>